<protein>
    <submittedName>
        <fullName evidence="1">Uncharacterized protein</fullName>
    </submittedName>
</protein>
<organism evidence="1">
    <name type="scientific">Lepeophtheirus salmonis</name>
    <name type="common">Salmon louse</name>
    <name type="synonym">Caligus salmonis</name>
    <dbReference type="NCBI Taxonomy" id="72036"/>
    <lineage>
        <taxon>Eukaryota</taxon>
        <taxon>Metazoa</taxon>
        <taxon>Ecdysozoa</taxon>
        <taxon>Arthropoda</taxon>
        <taxon>Crustacea</taxon>
        <taxon>Multicrustacea</taxon>
        <taxon>Hexanauplia</taxon>
        <taxon>Copepoda</taxon>
        <taxon>Siphonostomatoida</taxon>
        <taxon>Caligidae</taxon>
        <taxon>Lepeophtheirus</taxon>
    </lineage>
</organism>
<proteinExistence type="predicted"/>
<accession>A0A0K2TT17</accession>
<dbReference type="EMBL" id="HACA01011175">
    <property type="protein sequence ID" value="CDW28536.1"/>
    <property type="molecule type" value="Transcribed_RNA"/>
</dbReference>
<evidence type="ECO:0000313" key="1">
    <source>
        <dbReference type="EMBL" id="CDW28536.1"/>
    </source>
</evidence>
<sequence>MDLFHCFCQKGLQGLPCAIFCNSFRSSLASMIDPFFLFNVSDILTA</sequence>
<dbReference type="AlphaFoldDB" id="A0A0K2TT17"/>
<name>A0A0K2TT17_LEPSM</name>
<dbReference type="EMBL" id="HACA01011176">
    <property type="protein sequence ID" value="CDW28537.1"/>
    <property type="molecule type" value="Transcribed_RNA"/>
</dbReference>
<reference evidence="1" key="1">
    <citation type="submission" date="2014-05" db="EMBL/GenBank/DDBJ databases">
        <authorList>
            <person name="Chronopoulou M."/>
        </authorList>
    </citation>
    <scope>NUCLEOTIDE SEQUENCE</scope>
    <source>
        <tissue evidence="1">Whole organism</tissue>
    </source>
</reference>